<dbReference type="Pfam" id="PF01925">
    <property type="entry name" value="TauE"/>
    <property type="match status" value="1"/>
</dbReference>
<protein>
    <recommendedName>
        <fullName evidence="6">Probable membrane transporter protein</fullName>
    </recommendedName>
</protein>
<dbReference type="RefSeq" id="WP_043394287.1">
    <property type="nucleotide sequence ID" value="NZ_JXST01000042.1"/>
</dbReference>
<dbReference type="STRING" id="280871.TL10_23940"/>
<gene>
    <name evidence="7" type="ORF">TL10_23940</name>
</gene>
<evidence type="ECO:0000256" key="6">
    <source>
        <dbReference type="RuleBase" id="RU363041"/>
    </source>
</evidence>
<dbReference type="Proteomes" id="UP000032221">
    <property type="component" value="Unassembled WGS sequence"/>
</dbReference>
<accession>A0A0D1IYW9</accession>
<keyword evidence="8" id="KW-1185">Reference proteome</keyword>
<comment type="subcellular location">
    <subcellularLocation>
        <location evidence="6">Cell membrane</location>
        <topology evidence="6">Multi-pass membrane protein</topology>
    </subcellularLocation>
    <subcellularLocation>
        <location evidence="1">Membrane</location>
        <topology evidence="1">Multi-pass membrane protein</topology>
    </subcellularLocation>
</comment>
<name>A0A0D1IYW9_9MYCO</name>
<evidence type="ECO:0000256" key="2">
    <source>
        <dbReference type="ARBA" id="ARBA00009142"/>
    </source>
</evidence>
<dbReference type="AlphaFoldDB" id="A0A0D1IYW9"/>
<evidence type="ECO:0000256" key="4">
    <source>
        <dbReference type="ARBA" id="ARBA00022989"/>
    </source>
</evidence>
<dbReference type="PANTHER" id="PTHR43701">
    <property type="entry name" value="MEMBRANE TRANSPORTER PROTEIN MJ0441-RELATED"/>
    <property type="match status" value="1"/>
</dbReference>
<comment type="similarity">
    <text evidence="2 6">Belongs to the 4-toluene sulfonate uptake permease (TSUP) (TC 2.A.102) family.</text>
</comment>
<dbReference type="EMBL" id="JXST01000042">
    <property type="protein sequence ID" value="KIU14523.1"/>
    <property type="molecule type" value="Genomic_DNA"/>
</dbReference>
<comment type="caution">
    <text evidence="7">The sequence shown here is derived from an EMBL/GenBank/DDBJ whole genome shotgun (WGS) entry which is preliminary data.</text>
</comment>
<evidence type="ECO:0000256" key="3">
    <source>
        <dbReference type="ARBA" id="ARBA00022692"/>
    </source>
</evidence>
<dbReference type="PATRIC" id="fig|280871.6.peg.4955"/>
<keyword evidence="4 6" id="KW-1133">Transmembrane helix</keyword>
<feature type="transmembrane region" description="Helical" evidence="6">
    <location>
        <begin position="72"/>
        <end position="91"/>
    </location>
</feature>
<keyword evidence="6" id="KW-1003">Cell membrane</keyword>
<dbReference type="InterPro" id="IPR002781">
    <property type="entry name" value="TM_pro_TauE-like"/>
</dbReference>
<sequence length="258" mass="26104">MNIVLALALGGVIGALLGLLGGGGSILAVPALVYVLGLGIEQAIPMSLLIVGTASAVGVLPKIRAGHVQWRLAAVFSAAGIPATFVGSAIGRHLPQPALLVGFAMVMVLAGIRMLQDNNGTGTACTVGDSGINWRRCAPRSIPAGFLVGLLTGLFGVGGGFLIIPALVLMLGVEMPIAIGTSLLIIVANSVAGVFSHLSGASIDWTIATVFVGTAIVGSLLAGHLGARLDTRRLQHWFAYLVFAVAAFVVVDTVVASL</sequence>
<feature type="transmembrane region" description="Helical" evidence="6">
    <location>
        <begin position="177"/>
        <end position="198"/>
    </location>
</feature>
<dbReference type="InterPro" id="IPR051598">
    <property type="entry name" value="TSUP/Inactive_protease-like"/>
</dbReference>
<evidence type="ECO:0000256" key="5">
    <source>
        <dbReference type="ARBA" id="ARBA00023136"/>
    </source>
</evidence>
<feature type="transmembrane region" description="Helical" evidence="6">
    <location>
        <begin position="44"/>
        <end position="60"/>
    </location>
</feature>
<feature type="transmembrane region" description="Helical" evidence="6">
    <location>
        <begin position="144"/>
        <end position="171"/>
    </location>
</feature>
<keyword evidence="3 6" id="KW-0812">Transmembrane</keyword>
<evidence type="ECO:0000256" key="1">
    <source>
        <dbReference type="ARBA" id="ARBA00004141"/>
    </source>
</evidence>
<reference evidence="7 8" key="1">
    <citation type="submission" date="2015-01" db="EMBL/GenBank/DDBJ databases">
        <title>Genome sequence of Mycobacterium llatzerense and Mycobacterium immunogenum recovered from brain abscess.</title>
        <authorList>
            <person name="Greninger A.L."/>
            <person name="Langelier C."/>
            <person name="Cunningham G."/>
            <person name="Chiu C.Y."/>
            <person name="Miller S."/>
        </authorList>
    </citation>
    <scope>NUCLEOTIDE SEQUENCE [LARGE SCALE GENOMIC DNA]</scope>
    <source>
        <strain evidence="7 8">CLUC14</strain>
    </source>
</reference>
<dbReference type="PANTHER" id="PTHR43701:SF2">
    <property type="entry name" value="MEMBRANE TRANSPORTER PROTEIN YJNA-RELATED"/>
    <property type="match status" value="1"/>
</dbReference>
<organism evidence="7 8">
    <name type="scientific">Mycolicibacterium llatzerense</name>
    <dbReference type="NCBI Taxonomy" id="280871"/>
    <lineage>
        <taxon>Bacteria</taxon>
        <taxon>Bacillati</taxon>
        <taxon>Actinomycetota</taxon>
        <taxon>Actinomycetes</taxon>
        <taxon>Mycobacteriales</taxon>
        <taxon>Mycobacteriaceae</taxon>
        <taxon>Mycolicibacterium</taxon>
    </lineage>
</organism>
<evidence type="ECO:0000313" key="7">
    <source>
        <dbReference type="EMBL" id="KIU14523.1"/>
    </source>
</evidence>
<dbReference type="GO" id="GO:0005886">
    <property type="term" value="C:plasma membrane"/>
    <property type="evidence" value="ECO:0007669"/>
    <property type="project" value="UniProtKB-SubCell"/>
</dbReference>
<evidence type="ECO:0000313" key="8">
    <source>
        <dbReference type="Proteomes" id="UP000032221"/>
    </source>
</evidence>
<feature type="transmembrane region" description="Helical" evidence="6">
    <location>
        <begin position="205"/>
        <end position="225"/>
    </location>
</feature>
<dbReference type="OrthoDB" id="3213420at2"/>
<feature type="transmembrane region" description="Helical" evidence="6">
    <location>
        <begin position="237"/>
        <end position="256"/>
    </location>
</feature>
<keyword evidence="5 6" id="KW-0472">Membrane</keyword>
<feature type="transmembrane region" description="Helical" evidence="6">
    <location>
        <begin position="97"/>
        <end position="115"/>
    </location>
</feature>
<proteinExistence type="inferred from homology"/>